<gene>
    <name evidence="2" type="ORF">GCK32_012020</name>
</gene>
<feature type="signal peptide" evidence="1">
    <location>
        <begin position="1"/>
        <end position="18"/>
    </location>
</feature>
<protein>
    <submittedName>
        <fullName evidence="2">Uncharacterized protein</fullName>
    </submittedName>
</protein>
<dbReference type="Proteomes" id="UP001331761">
    <property type="component" value="Unassembled WGS sequence"/>
</dbReference>
<reference evidence="2 3" key="1">
    <citation type="submission" date="2019-10" db="EMBL/GenBank/DDBJ databases">
        <title>Assembly and Annotation for the nematode Trichostrongylus colubriformis.</title>
        <authorList>
            <person name="Martin J."/>
        </authorList>
    </citation>
    <scope>NUCLEOTIDE SEQUENCE [LARGE SCALE GENOMIC DNA]</scope>
    <source>
        <strain evidence="2">G859</strain>
        <tissue evidence="2">Whole worm</tissue>
    </source>
</reference>
<accession>A0AAN8FRG7</accession>
<evidence type="ECO:0000313" key="3">
    <source>
        <dbReference type="Proteomes" id="UP001331761"/>
    </source>
</evidence>
<proteinExistence type="predicted"/>
<keyword evidence="1" id="KW-0732">Signal</keyword>
<sequence>MKLLALACLLVCVLTISAQRGMEEEFGGMRIGMEGMSSPLPAGGMDEMEGFGWPIGGFGTHSAYSIVILPKYNVIRFLQNG</sequence>
<keyword evidence="3" id="KW-1185">Reference proteome</keyword>
<organism evidence="2 3">
    <name type="scientific">Trichostrongylus colubriformis</name>
    <name type="common">Black scour worm</name>
    <dbReference type="NCBI Taxonomy" id="6319"/>
    <lineage>
        <taxon>Eukaryota</taxon>
        <taxon>Metazoa</taxon>
        <taxon>Ecdysozoa</taxon>
        <taxon>Nematoda</taxon>
        <taxon>Chromadorea</taxon>
        <taxon>Rhabditida</taxon>
        <taxon>Rhabditina</taxon>
        <taxon>Rhabditomorpha</taxon>
        <taxon>Strongyloidea</taxon>
        <taxon>Trichostrongylidae</taxon>
        <taxon>Trichostrongylus</taxon>
    </lineage>
</organism>
<dbReference type="EMBL" id="WIXE01002046">
    <property type="protein sequence ID" value="KAK5985161.1"/>
    <property type="molecule type" value="Genomic_DNA"/>
</dbReference>
<feature type="chain" id="PRO_5042923521" evidence="1">
    <location>
        <begin position="19"/>
        <end position="81"/>
    </location>
</feature>
<comment type="caution">
    <text evidence="2">The sequence shown here is derived from an EMBL/GenBank/DDBJ whole genome shotgun (WGS) entry which is preliminary data.</text>
</comment>
<evidence type="ECO:0000313" key="2">
    <source>
        <dbReference type="EMBL" id="KAK5985161.1"/>
    </source>
</evidence>
<dbReference type="AlphaFoldDB" id="A0AAN8FRG7"/>
<evidence type="ECO:0000256" key="1">
    <source>
        <dbReference type="SAM" id="SignalP"/>
    </source>
</evidence>
<name>A0AAN8FRG7_TRICO</name>